<dbReference type="EMBL" id="JANFQO010000003">
    <property type="protein sequence ID" value="MCQ4164018.1"/>
    <property type="molecule type" value="Genomic_DNA"/>
</dbReference>
<gene>
    <name evidence="1" type="ORF">NM961_04775</name>
</gene>
<keyword evidence="2" id="KW-1185">Reference proteome</keyword>
<dbReference type="Proteomes" id="UP001165498">
    <property type="component" value="Unassembled WGS sequence"/>
</dbReference>
<proteinExistence type="predicted"/>
<evidence type="ECO:0000313" key="1">
    <source>
        <dbReference type="EMBL" id="MCQ4164018.1"/>
    </source>
</evidence>
<organism evidence="1 2">
    <name type="scientific">Tahibacter harae</name>
    <dbReference type="NCBI Taxonomy" id="2963937"/>
    <lineage>
        <taxon>Bacteria</taxon>
        <taxon>Pseudomonadati</taxon>
        <taxon>Pseudomonadota</taxon>
        <taxon>Gammaproteobacteria</taxon>
        <taxon>Lysobacterales</taxon>
        <taxon>Rhodanobacteraceae</taxon>
        <taxon>Tahibacter</taxon>
    </lineage>
</organism>
<protein>
    <recommendedName>
        <fullName evidence="3">Rubrerythrin</fullName>
    </recommendedName>
</protein>
<reference evidence="1" key="1">
    <citation type="submission" date="2022-07" db="EMBL/GenBank/DDBJ databases">
        <title>Tahibacter sp., a new gammaproteobacterium isolated from the silt sample collected at pig farm.</title>
        <authorList>
            <person name="Chen H."/>
        </authorList>
    </citation>
    <scope>NUCLEOTIDE SEQUENCE</scope>
    <source>
        <strain evidence="1">P2K</strain>
    </source>
</reference>
<evidence type="ECO:0000313" key="2">
    <source>
        <dbReference type="Proteomes" id="UP001165498"/>
    </source>
</evidence>
<comment type="caution">
    <text evidence="1">The sequence shown here is derived from an EMBL/GenBank/DDBJ whole genome shotgun (WGS) entry which is preliminary data.</text>
</comment>
<accession>A0ABT1QNB3</accession>
<dbReference type="RefSeq" id="WP_255911953.1">
    <property type="nucleotide sequence ID" value="NZ_JANFQO010000003.1"/>
</dbReference>
<evidence type="ECO:0008006" key="3">
    <source>
        <dbReference type="Google" id="ProtNLM"/>
    </source>
</evidence>
<name>A0ABT1QNB3_9GAMM</name>
<sequence length="147" mass="17083">MSAFDDAQLLIRLLREGRDYYMFARDEVRDPEIAEVFALAVRARRELLEDLVSTRLLFQTSPAHAVRTLAPNLGYEELRHQFDPLHPRTQAAALHERERRVIDLMHDLFEHETESSPKLHAAIKAHYALFVEVEDCLGRWSATQMAM</sequence>